<organism evidence="12 13">
    <name type="scientific">Salinivirga cyanobacteriivorans</name>
    <dbReference type="NCBI Taxonomy" id="1307839"/>
    <lineage>
        <taxon>Bacteria</taxon>
        <taxon>Pseudomonadati</taxon>
        <taxon>Bacteroidota</taxon>
        <taxon>Bacteroidia</taxon>
        <taxon>Bacteroidales</taxon>
        <taxon>Salinivirgaceae</taxon>
        <taxon>Salinivirga</taxon>
    </lineage>
</organism>
<accession>A0A0S2I3R9</accession>
<gene>
    <name evidence="9 12" type="primary">ispE</name>
    <name evidence="12" type="ORF">L21SP5_03348</name>
</gene>
<comment type="catalytic activity">
    <reaction evidence="9">
        <text>4-CDP-2-C-methyl-D-erythritol + ATP = 4-CDP-2-C-methyl-D-erythritol 2-phosphate + ADP + H(+)</text>
        <dbReference type="Rhea" id="RHEA:18437"/>
        <dbReference type="ChEBI" id="CHEBI:15378"/>
        <dbReference type="ChEBI" id="CHEBI:30616"/>
        <dbReference type="ChEBI" id="CHEBI:57823"/>
        <dbReference type="ChEBI" id="CHEBI:57919"/>
        <dbReference type="ChEBI" id="CHEBI:456216"/>
        <dbReference type="EC" id="2.7.1.148"/>
    </reaction>
</comment>
<dbReference type="InterPro" id="IPR036554">
    <property type="entry name" value="GHMP_kinase_C_sf"/>
</dbReference>
<feature type="active site" evidence="9">
    <location>
        <position position="133"/>
    </location>
</feature>
<keyword evidence="5 9" id="KW-0547">Nucleotide-binding</keyword>
<keyword evidence="6 9" id="KW-0418">Kinase</keyword>
<dbReference type="PANTHER" id="PTHR43527">
    <property type="entry name" value="4-DIPHOSPHOCYTIDYL-2-C-METHYL-D-ERYTHRITOL KINASE, CHLOROPLASTIC"/>
    <property type="match status" value="1"/>
</dbReference>
<dbReference type="OrthoDB" id="9809438at2"/>
<evidence type="ECO:0000256" key="8">
    <source>
        <dbReference type="ARBA" id="ARBA00032554"/>
    </source>
</evidence>
<evidence type="ECO:0000256" key="4">
    <source>
        <dbReference type="ARBA" id="ARBA00022679"/>
    </source>
</evidence>
<dbReference type="KEGG" id="blq:L21SP5_03348"/>
<dbReference type="PANTHER" id="PTHR43527:SF2">
    <property type="entry name" value="4-DIPHOSPHOCYTIDYL-2-C-METHYL-D-ERYTHRITOL KINASE, CHLOROPLASTIC"/>
    <property type="match status" value="1"/>
</dbReference>
<evidence type="ECO:0000313" key="13">
    <source>
        <dbReference type="Proteomes" id="UP000064893"/>
    </source>
</evidence>
<evidence type="ECO:0000256" key="1">
    <source>
        <dbReference type="ARBA" id="ARBA00009684"/>
    </source>
</evidence>
<keyword evidence="13" id="KW-1185">Reference proteome</keyword>
<dbReference type="Pfam" id="PF00288">
    <property type="entry name" value="GHMP_kinases_N"/>
    <property type="match status" value="1"/>
</dbReference>
<dbReference type="STRING" id="1307839.L21SP5_03348"/>
<dbReference type="NCBIfam" id="TIGR00154">
    <property type="entry name" value="ispE"/>
    <property type="match status" value="1"/>
</dbReference>
<comment type="similarity">
    <text evidence="1 9">Belongs to the GHMP kinase family. IspE subfamily.</text>
</comment>
<keyword evidence="7 9" id="KW-0067">ATP-binding</keyword>
<dbReference type="EMBL" id="CP013118">
    <property type="protein sequence ID" value="ALO16961.1"/>
    <property type="molecule type" value="Genomic_DNA"/>
</dbReference>
<reference evidence="12 13" key="1">
    <citation type="submission" date="2015-11" db="EMBL/GenBank/DDBJ databases">
        <title>Description and complete genome sequence of a novel strain predominating in hypersaline microbial mats and representing a new family of the Bacteriodetes phylum.</title>
        <authorList>
            <person name="Spring S."/>
            <person name="Bunk B."/>
            <person name="Sproer C."/>
            <person name="Klenk H.-P."/>
        </authorList>
    </citation>
    <scope>NUCLEOTIDE SEQUENCE [LARGE SCALE GENOMIC DNA]</scope>
    <source>
        <strain evidence="12 13">L21-Spi-D4</strain>
    </source>
</reference>
<dbReference type="InterPro" id="IPR004424">
    <property type="entry name" value="IspE"/>
</dbReference>
<evidence type="ECO:0000313" key="12">
    <source>
        <dbReference type="EMBL" id="ALO16961.1"/>
    </source>
</evidence>
<dbReference type="InterPro" id="IPR014721">
    <property type="entry name" value="Ribsml_uS5_D2-typ_fold_subgr"/>
</dbReference>
<keyword evidence="4 9" id="KW-0808">Transferase</keyword>
<dbReference type="PATRIC" id="fig|1307839.3.peg.3519"/>
<comment type="function">
    <text evidence="9">Catalyzes the phosphorylation of the position 2 hydroxy group of 4-diphosphocytidyl-2C-methyl-D-erythritol.</text>
</comment>
<evidence type="ECO:0000259" key="11">
    <source>
        <dbReference type="Pfam" id="PF08544"/>
    </source>
</evidence>
<dbReference type="GO" id="GO:0050515">
    <property type="term" value="F:4-(cytidine 5'-diphospho)-2-C-methyl-D-erythritol kinase activity"/>
    <property type="evidence" value="ECO:0007669"/>
    <property type="project" value="UniProtKB-UniRule"/>
</dbReference>
<proteinExistence type="inferred from homology"/>
<comment type="pathway">
    <text evidence="9">Isoprenoid biosynthesis; isopentenyl diphosphate biosynthesis via DXP pathway; isopentenyl diphosphate from 1-deoxy-D-xylulose 5-phosphate: step 3/6.</text>
</comment>
<dbReference type="SUPFAM" id="SSF55060">
    <property type="entry name" value="GHMP Kinase, C-terminal domain"/>
    <property type="match status" value="1"/>
</dbReference>
<protein>
    <recommendedName>
        <fullName evidence="3 9">4-diphosphocytidyl-2-C-methyl-D-erythritol kinase</fullName>
        <shortName evidence="9">CMK</shortName>
        <ecNumber evidence="2 9">2.7.1.148</ecNumber>
    </recommendedName>
    <alternativeName>
        <fullName evidence="8 9">4-(cytidine-5'-diphospho)-2-C-methyl-D-erythritol kinase</fullName>
    </alternativeName>
</protein>
<dbReference type="InterPro" id="IPR006204">
    <property type="entry name" value="GHMP_kinase_N_dom"/>
</dbReference>
<feature type="active site" evidence="9">
    <location>
        <position position="8"/>
    </location>
</feature>
<dbReference type="Pfam" id="PF08544">
    <property type="entry name" value="GHMP_kinases_C"/>
    <property type="match status" value="1"/>
</dbReference>
<feature type="binding site" evidence="9">
    <location>
        <begin position="91"/>
        <end position="101"/>
    </location>
    <ligand>
        <name>ATP</name>
        <dbReference type="ChEBI" id="CHEBI:30616"/>
    </ligand>
</feature>
<evidence type="ECO:0000256" key="5">
    <source>
        <dbReference type="ARBA" id="ARBA00022741"/>
    </source>
</evidence>
<dbReference type="UniPathway" id="UPA00056">
    <property type="reaction ID" value="UER00094"/>
</dbReference>
<dbReference type="PIRSF" id="PIRSF010376">
    <property type="entry name" value="IspE"/>
    <property type="match status" value="1"/>
</dbReference>
<dbReference type="SUPFAM" id="SSF54211">
    <property type="entry name" value="Ribosomal protein S5 domain 2-like"/>
    <property type="match status" value="1"/>
</dbReference>
<dbReference type="Gene3D" id="3.30.230.10">
    <property type="match status" value="1"/>
</dbReference>
<evidence type="ECO:0000256" key="6">
    <source>
        <dbReference type="ARBA" id="ARBA00022777"/>
    </source>
</evidence>
<evidence type="ECO:0000259" key="10">
    <source>
        <dbReference type="Pfam" id="PF00288"/>
    </source>
</evidence>
<evidence type="ECO:0000256" key="9">
    <source>
        <dbReference type="HAMAP-Rule" id="MF_00061"/>
    </source>
</evidence>
<dbReference type="GO" id="GO:0005524">
    <property type="term" value="F:ATP binding"/>
    <property type="evidence" value="ECO:0007669"/>
    <property type="project" value="UniProtKB-UniRule"/>
</dbReference>
<dbReference type="RefSeq" id="WP_057954300.1">
    <property type="nucleotide sequence ID" value="NZ_CP013118.1"/>
</dbReference>
<evidence type="ECO:0000256" key="3">
    <source>
        <dbReference type="ARBA" id="ARBA00017473"/>
    </source>
</evidence>
<dbReference type="Gene3D" id="3.30.70.890">
    <property type="entry name" value="GHMP kinase, C-terminal domain"/>
    <property type="match status" value="1"/>
</dbReference>
<dbReference type="InterPro" id="IPR013750">
    <property type="entry name" value="GHMP_kinase_C_dom"/>
</dbReference>
<dbReference type="Proteomes" id="UP000064893">
    <property type="component" value="Chromosome"/>
</dbReference>
<dbReference type="GO" id="GO:0019288">
    <property type="term" value="P:isopentenyl diphosphate biosynthetic process, methylerythritol 4-phosphate pathway"/>
    <property type="evidence" value="ECO:0007669"/>
    <property type="project" value="UniProtKB-UniRule"/>
</dbReference>
<dbReference type="InterPro" id="IPR020568">
    <property type="entry name" value="Ribosomal_Su5_D2-typ_SF"/>
</dbReference>
<keyword evidence="9" id="KW-0414">Isoprene biosynthesis</keyword>
<dbReference type="HAMAP" id="MF_00061">
    <property type="entry name" value="IspE"/>
    <property type="match status" value="1"/>
</dbReference>
<sequence>MVVFPNAKINLGLNVRYKRDDGFHELETIMLPVPMVDILEILPADKTELFESGITLKGTPMEQNLIYKAWSLLKTQYDIPAIKIYLHKKIPSGAGLGGGSADAAFAIRALNEMFELNLSPLEMKKKAAMLGSDCAFFIENEPALATGRGEKLEPVQVDLKGKYLLLVVPGLHVSTAEAYGNIKPHESERLVRYVVTQPANTWQNDLINDFEASIFPVYPELKNIKENLYAHGAFYAAMSGSGSAIYGLFNDEPEPFFYPNTRLIKILKL</sequence>
<dbReference type="GO" id="GO:0016114">
    <property type="term" value="P:terpenoid biosynthetic process"/>
    <property type="evidence" value="ECO:0007669"/>
    <property type="project" value="UniProtKB-UniRule"/>
</dbReference>
<dbReference type="EC" id="2.7.1.148" evidence="2 9"/>
<feature type="domain" description="GHMP kinase C-terminal" evidence="11">
    <location>
        <begin position="205"/>
        <end position="253"/>
    </location>
</feature>
<evidence type="ECO:0000256" key="2">
    <source>
        <dbReference type="ARBA" id="ARBA00012052"/>
    </source>
</evidence>
<evidence type="ECO:0000256" key="7">
    <source>
        <dbReference type="ARBA" id="ARBA00022840"/>
    </source>
</evidence>
<dbReference type="AlphaFoldDB" id="A0A0S2I3R9"/>
<name>A0A0S2I3R9_9BACT</name>
<feature type="domain" description="GHMP kinase N-terminal" evidence="10">
    <location>
        <begin position="64"/>
        <end position="137"/>
    </location>
</feature>